<feature type="transmembrane region" description="Helical" evidence="7">
    <location>
        <begin position="152"/>
        <end position="170"/>
    </location>
</feature>
<dbReference type="EMBL" id="LCQQ01000019">
    <property type="protein sequence ID" value="KKW20929.1"/>
    <property type="molecule type" value="Genomic_DNA"/>
</dbReference>
<keyword evidence="5 7" id="KW-1133">Transmembrane helix</keyword>
<evidence type="ECO:0000256" key="2">
    <source>
        <dbReference type="ARBA" id="ARBA00022448"/>
    </source>
</evidence>
<dbReference type="GO" id="GO:0022857">
    <property type="term" value="F:transmembrane transporter activity"/>
    <property type="evidence" value="ECO:0007669"/>
    <property type="project" value="InterPro"/>
</dbReference>
<dbReference type="GO" id="GO:0005886">
    <property type="term" value="C:plasma membrane"/>
    <property type="evidence" value="ECO:0007669"/>
    <property type="project" value="UniProtKB-SubCell"/>
</dbReference>
<comment type="subcellular location">
    <subcellularLocation>
        <location evidence="1">Cell membrane</location>
        <topology evidence="1">Multi-pass membrane protein</topology>
    </subcellularLocation>
</comment>
<dbReference type="AlphaFoldDB" id="A0A0G1ZNB0"/>
<dbReference type="Gene3D" id="1.20.1250.20">
    <property type="entry name" value="MFS general substrate transporter like domains"/>
    <property type="match status" value="1"/>
</dbReference>
<proteinExistence type="predicted"/>
<evidence type="ECO:0000256" key="3">
    <source>
        <dbReference type="ARBA" id="ARBA00022475"/>
    </source>
</evidence>
<feature type="transmembrane region" description="Helical" evidence="7">
    <location>
        <begin position="51"/>
        <end position="71"/>
    </location>
</feature>
<protein>
    <recommendedName>
        <fullName evidence="8">Major facilitator superfamily (MFS) profile domain-containing protein</fullName>
    </recommendedName>
</protein>
<dbReference type="InterPro" id="IPR050171">
    <property type="entry name" value="MFS_Transporters"/>
</dbReference>
<keyword evidence="6 7" id="KW-0472">Membrane</keyword>
<dbReference type="PANTHER" id="PTHR23517:SF3">
    <property type="entry name" value="INTEGRAL MEMBRANE TRANSPORT PROTEIN"/>
    <property type="match status" value="1"/>
</dbReference>
<feature type="domain" description="Major facilitator superfamily (MFS) profile" evidence="8">
    <location>
        <begin position="13"/>
        <end position="216"/>
    </location>
</feature>
<dbReference type="PROSITE" id="PS50850">
    <property type="entry name" value="MFS"/>
    <property type="match status" value="1"/>
</dbReference>
<keyword evidence="4 7" id="KW-0812">Transmembrane</keyword>
<feature type="transmembrane region" description="Helical" evidence="7">
    <location>
        <begin position="110"/>
        <end position="132"/>
    </location>
</feature>
<organism evidence="9 10">
    <name type="scientific">Candidatus Adlerbacteria bacterium GW2011_GWC1_50_9</name>
    <dbReference type="NCBI Taxonomy" id="1618608"/>
    <lineage>
        <taxon>Bacteria</taxon>
        <taxon>Candidatus Adleribacteriota</taxon>
    </lineage>
</organism>
<feature type="transmembrane region" description="Helical" evidence="7">
    <location>
        <begin position="12"/>
        <end position="39"/>
    </location>
</feature>
<keyword evidence="3" id="KW-1003">Cell membrane</keyword>
<evidence type="ECO:0000259" key="8">
    <source>
        <dbReference type="PROSITE" id="PS50850"/>
    </source>
</evidence>
<evidence type="ECO:0000256" key="7">
    <source>
        <dbReference type="SAM" id="Phobius"/>
    </source>
</evidence>
<accession>A0A0G1ZNB0</accession>
<gene>
    <name evidence="9" type="ORF">UY61_C0019G0017</name>
</gene>
<dbReference type="InterPro" id="IPR011701">
    <property type="entry name" value="MFS"/>
</dbReference>
<keyword evidence="2" id="KW-0813">Transport</keyword>
<dbReference type="InterPro" id="IPR020846">
    <property type="entry name" value="MFS_dom"/>
</dbReference>
<dbReference type="SUPFAM" id="SSF103473">
    <property type="entry name" value="MFS general substrate transporter"/>
    <property type="match status" value="1"/>
</dbReference>
<name>A0A0G1ZNB0_9BACT</name>
<evidence type="ECO:0000313" key="9">
    <source>
        <dbReference type="EMBL" id="KKW20929.1"/>
    </source>
</evidence>
<evidence type="ECO:0000313" key="10">
    <source>
        <dbReference type="Proteomes" id="UP000034201"/>
    </source>
</evidence>
<reference evidence="9 10" key="1">
    <citation type="journal article" date="2015" name="Nature">
        <title>rRNA introns, odd ribosomes, and small enigmatic genomes across a large radiation of phyla.</title>
        <authorList>
            <person name="Brown C.T."/>
            <person name="Hug L.A."/>
            <person name="Thomas B.C."/>
            <person name="Sharon I."/>
            <person name="Castelle C.J."/>
            <person name="Singh A."/>
            <person name="Wilkins M.J."/>
            <person name="Williams K.H."/>
            <person name="Banfield J.F."/>
        </authorList>
    </citation>
    <scope>NUCLEOTIDE SEQUENCE [LARGE SCALE GENOMIC DNA]</scope>
</reference>
<sequence>MASLLQFFKVNRVVSILIGSEFILTTSFGLLVPILSLFIVNDLEGGSPRVAGFSLAIYWITKSVLQIPIGAWLDKHKGEIDDFWALLTGNIASGVLAILFAFWVKDIWGLYFFEVLWGITDAFIVPPFYAIFSRHLDPGREGFEWSLRSSMAFGAGSALGGALGGILAAALGYRSVFLFAGIGALIGSVLLIFMKPYIKSRGEGPAEKVYIAPRRL</sequence>
<comment type="caution">
    <text evidence="9">The sequence shown here is derived from an EMBL/GenBank/DDBJ whole genome shotgun (WGS) entry which is preliminary data.</text>
</comment>
<dbReference type="PANTHER" id="PTHR23517">
    <property type="entry name" value="RESISTANCE PROTEIN MDTM, PUTATIVE-RELATED-RELATED"/>
    <property type="match status" value="1"/>
</dbReference>
<feature type="transmembrane region" description="Helical" evidence="7">
    <location>
        <begin position="83"/>
        <end position="104"/>
    </location>
</feature>
<evidence type="ECO:0000256" key="5">
    <source>
        <dbReference type="ARBA" id="ARBA00022989"/>
    </source>
</evidence>
<evidence type="ECO:0000256" key="4">
    <source>
        <dbReference type="ARBA" id="ARBA00022692"/>
    </source>
</evidence>
<feature type="transmembrane region" description="Helical" evidence="7">
    <location>
        <begin position="176"/>
        <end position="194"/>
    </location>
</feature>
<evidence type="ECO:0000256" key="6">
    <source>
        <dbReference type="ARBA" id="ARBA00023136"/>
    </source>
</evidence>
<dbReference type="Proteomes" id="UP000034201">
    <property type="component" value="Unassembled WGS sequence"/>
</dbReference>
<dbReference type="Pfam" id="PF07690">
    <property type="entry name" value="MFS_1"/>
    <property type="match status" value="1"/>
</dbReference>
<dbReference type="InterPro" id="IPR036259">
    <property type="entry name" value="MFS_trans_sf"/>
</dbReference>
<evidence type="ECO:0000256" key="1">
    <source>
        <dbReference type="ARBA" id="ARBA00004651"/>
    </source>
</evidence>